<keyword evidence="3" id="KW-0378">Hydrolase</keyword>
<dbReference type="RefSeq" id="WP_340286388.1">
    <property type="nucleotide sequence ID" value="NZ_JBBJUP010000003.1"/>
</dbReference>
<dbReference type="Proteomes" id="UP001364211">
    <property type="component" value="Unassembled WGS sequence"/>
</dbReference>
<keyword evidence="1" id="KW-0732">Signal</keyword>
<reference evidence="3 4" key="1">
    <citation type="submission" date="2024-03" db="EMBL/GenBank/DDBJ databases">
        <title>Draft genome sequence of Pseudonocardia sp. DW16-2.</title>
        <authorList>
            <person name="Duangmal K."/>
        </authorList>
    </citation>
    <scope>NUCLEOTIDE SEQUENCE [LARGE SCALE GENOMIC DNA]</scope>
    <source>
        <strain evidence="3 4">DW16-2</strain>
    </source>
</reference>
<evidence type="ECO:0000259" key="2">
    <source>
        <dbReference type="Pfam" id="PF12708"/>
    </source>
</evidence>
<evidence type="ECO:0000313" key="3">
    <source>
        <dbReference type="EMBL" id="MEJ8278257.1"/>
    </source>
</evidence>
<gene>
    <name evidence="3" type="ORF">WJX68_04870</name>
</gene>
<feature type="domain" description="Rhamnogalacturonase A/B/Epimerase-like pectate lyase" evidence="2">
    <location>
        <begin position="46"/>
        <end position="110"/>
    </location>
</feature>
<keyword evidence="4" id="KW-1185">Reference proteome</keyword>
<accession>A0ABU8T2U0</accession>
<dbReference type="PROSITE" id="PS51318">
    <property type="entry name" value="TAT"/>
    <property type="match status" value="1"/>
</dbReference>
<feature type="signal peptide" evidence="1">
    <location>
        <begin position="1"/>
        <end position="19"/>
    </location>
</feature>
<organism evidence="3 4">
    <name type="scientific">Pseudonocardia spirodelae</name>
    <dbReference type="NCBI Taxonomy" id="3133431"/>
    <lineage>
        <taxon>Bacteria</taxon>
        <taxon>Bacillati</taxon>
        <taxon>Actinomycetota</taxon>
        <taxon>Actinomycetes</taxon>
        <taxon>Pseudonocardiales</taxon>
        <taxon>Pseudonocardiaceae</taxon>
        <taxon>Pseudonocardia</taxon>
    </lineage>
</organism>
<proteinExistence type="predicted"/>
<dbReference type="PROSITE" id="PS51257">
    <property type="entry name" value="PROKAR_LIPOPROTEIN"/>
    <property type="match status" value="1"/>
</dbReference>
<dbReference type="SUPFAM" id="SSF51126">
    <property type="entry name" value="Pectin lyase-like"/>
    <property type="match status" value="1"/>
</dbReference>
<dbReference type="Pfam" id="PF12708">
    <property type="entry name" value="Pect-lyase_RHGA_epim"/>
    <property type="match status" value="1"/>
</dbReference>
<dbReference type="InterPro" id="IPR011050">
    <property type="entry name" value="Pectin_lyase_fold/virulence"/>
</dbReference>
<dbReference type="InterPro" id="IPR024535">
    <property type="entry name" value="RHGA/B-epi-like_pectate_lyase"/>
</dbReference>
<comment type="caution">
    <text evidence="3">The sequence shown here is derived from an EMBL/GenBank/DDBJ whole genome shotgun (WGS) entry which is preliminary data.</text>
</comment>
<dbReference type="InterPro" id="IPR006311">
    <property type="entry name" value="TAT_signal"/>
</dbReference>
<evidence type="ECO:0000256" key="1">
    <source>
        <dbReference type="SAM" id="SignalP"/>
    </source>
</evidence>
<dbReference type="GO" id="GO:0016787">
    <property type="term" value="F:hydrolase activity"/>
    <property type="evidence" value="ECO:0007669"/>
    <property type="project" value="UniProtKB-KW"/>
</dbReference>
<dbReference type="InterPro" id="IPR012334">
    <property type="entry name" value="Pectin_lyas_fold"/>
</dbReference>
<feature type="chain" id="PRO_5045452538" evidence="1">
    <location>
        <begin position="20"/>
        <end position="449"/>
    </location>
</feature>
<sequence length="449" mass="46156">MSASLSRRRMLTASLGAAAASLGGCTSAGTAGSDAARALDVPASARDVRAFGAVGDGVADDTAAIARAVADADGPLALYLPAGTYRVTGWPELPDYSAVVGEGSDLSTVVHQGDGPLWDLRDRHRVAFARLGVYVTAEGGSAARLSGCFRCSFDTVLFRGEHGAGSHPRFVGQRGVELRDNTGGTTFVNCDVNNFGVGLVASSIQNYVTASKFTSNWIGVLGTGPDYAPGLSVVNSEFVSDTDPATTTRHVLVDGPANDWWFTNVWFEGADVAVQAGVAGRGGPSQLGLVNCKVAARTVLLDLQSCRQPHLSNVILDPDPGATPVPLRIDPVHCPDGTAVNLVSGTAADVDLAAFPPRWHVVGRGVVSGAEHAGPLVVRPGRDAAADLVQARAGDGTVVSAVLPSGAFLSERAEAGVVLRDDDGGYWRLQVGPDGALRTARLGTGRPAG</sequence>
<dbReference type="Gene3D" id="2.160.20.10">
    <property type="entry name" value="Single-stranded right-handed beta-helix, Pectin lyase-like"/>
    <property type="match status" value="1"/>
</dbReference>
<protein>
    <submittedName>
        <fullName evidence="3">Glycosyl hydrolase family 28-related protein</fullName>
    </submittedName>
</protein>
<evidence type="ECO:0000313" key="4">
    <source>
        <dbReference type="Proteomes" id="UP001364211"/>
    </source>
</evidence>
<name>A0ABU8T2U0_9PSEU</name>
<dbReference type="EMBL" id="JBBJUP010000003">
    <property type="protein sequence ID" value="MEJ8278257.1"/>
    <property type="molecule type" value="Genomic_DNA"/>
</dbReference>